<evidence type="ECO:0008006" key="3">
    <source>
        <dbReference type="Google" id="ProtNLM"/>
    </source>
</evidence>
<name>A0A502E0B0_9BURK</name>
<protein>
    <recommendedName>
        <fullName evidence="3">Tetratricopeptide repeat protein</fullName>
    </recommendedName>
</protein>
<reference evidence="1 2" key="1">
    <citation type="journal article" date="2019" name="Environ. Microbiol.">
        <title>Species interactions and distinct microbial communities in high Arctic permafrost affected cryosols are associated with the CH4 and CO2 gas fluxes.</title>
        <authorList>
            <person name="Altshuler I."/>
            <person name="Hamel J."/>
            <person name="Turney S."/>
            <person name="Magnuson E."/>
            <person name="Levesque R."/>
            <person name="Greer C."/>
            <person name="Whyte L.G."/>
        </authorList>
    </citation>
    <scope>NUCLEOTIDE SEQUENCE [LARGE SCALE GENOMIC DNA]</scope>
    <source>
        <strain evidence="1 2">S06.C</strain>
    </source>
</reference>
<dbReference type="EMBL" id="RCZI01000001">
    <property type="protein sequence ID" value="TPG30794.1"/>
    <property type="molecule type" value="Genomic_DNA"/>
</dbReference>
<evidence type="ECO:0000313" key="1">
    <source>
        <dbReference type="EMBL" id="TPG30794.1"/>
    </source>
</evidence>
<dbReference type="Gene3D" id="1.25.40.10">
    <property type="entry name" value="Tetratricopeptide repeat domain"/>
    <property type="match status" value="3"/>
</dbReference>
<dbReference type="Pfam" id="PF13174">
    <property type="entry name" value="TPR_6"/>
    <property type="match status" value="1"/>
</dbReference>
<dbReference type="InterPro" id="IPR019734">
    <property type="entry name" value="TPR_rpt"/>
</dbReference>
<organism evidence="1 2">
    <name type="scientific">Variovorax guangxiensis</name>
    <dbReference type="NCBI Taxonomy" id="1775474"/>
    <lineage>
        <taxon>Bacteria</taxon>
        <taxon>Pseudomonadati</taxon>
        <taxon>Pseudomonadota</taxon>
        <taxon>Betaproteobacteria</taxon>
        <taxon>Burkholderiales</taxon>
        <taxon>Comamonadaceae</taxon>
        <taxon>Variovorax</taxon>
    </lineage>
</organism>
<sequence length="980" mass="108033">MSLPSPAPSEPDAAAEAALAEAERVVARLLPLTTPADSASLDLQEHLASAWFRQIEVLHERDRPADAVRVIDALLAHFEPGALHAVEPVFAAPPLWPWIARALCEKVIALGALGRTDEALALAQAVQRRFEQAEAPALREWVARTGLEEARLRGRAGATFARVDMVRHCQALIQTFGRDDWPATRAVVARTRAWQAHLLAQLDYHEEALKNYTALHDDLCHATEPALQEQAADALHAKARLLEKIGRRTEARAALQTLVHTYADASSLGLRQTLALAQADQMLGLALDRMAVAEEDEADADADLDAPLLAACDALLAQHEGSTDTLVLRCVNQALRLKAEVLRERDDEPTDRMQADALAERQWARFADHPDERIRGEALRAMIDRLAFGDDEPEQDVEGYRMVLARMGDATAESLQPHLARARLLQAWALRCIERQDEALDVLDALDQRHAQSSDPEVRLQVVYGRTERARILRGRGDHAAALAALDMPTPAIEAPDVTLRKALAIALDLQADLWQDQSPKAHPQQSGKDASGARIEGVVTDAQLHYAEAVAALFERFATDAAAEVRVIVAHAQYQLAIHWRECLQFQRADDAYAVYLQAFAADREPRIEELTAAAYLNHAYLLMMLMDREADALPVYDALIARFSKATSADMRDTLAKAAASRLTCQNRLQRQGVAVNYGDQYEDLSLEQRDAIGATIERGRVLAVEGKHREAIACYEEVLNAHVESLHPELRRQCLDAMVRKGYSLGTLAQREAALAVNDEIIARYGNDLSTEVEEDVALAMSNRAVQLDKLGRRDEELQTYDHIIDRWRGSAVACLKQRVAVARYCKAMTIADTDLDGALALYQQVIDTCLRAPEVAIRLQAAKSTVNRSYRLRNAGRYDEAVACAERLLQACGEETDKDIAAQVVKVRIGLARACGKTGQTARQVETLEVLLALPPTALDATVRTELLAEYRQAKPTSTAIGKAAHALGSWFGKKK</sequence>
<dbReference type="AlphaFoldDB" id="A0A502E0B0"/>
<dbReference type="SUPFAM" id="SSF48452">
    <property type="entry name" value="TPR-like"/>
    <property type="match status" value="3"/>
</dbReference>
<evidence type="ECO:0000313" key="2">
    <source>
        <dbReference type="Proteomes" id="UP000319212"/>
    </source>
</evidence>
<comment type="caution">
    <text evidence="1">The sequence shown here is derived from an EMBL/GenBank/DDBJ whole genome shotgun (WGS) entry which is preliminary data.</text>
</comment>
<accession>A0A502E0B0</accession>
<gene>
    <name evidence="1" type="ORF">EAH82_04865</name>
</gene>
<dbReference type="OrthoDB" id="8827351at2"/>
<proteinExistence type="predicted"/>
<dbReference type="InterPro" id="IPR011990">
    <property type="entry name" value="TPR-like_helical_dom_sf"/>
</dbReference>
<dbReference type="Proteomes" id="UP000319212">
    <property type="component" value="Unassembled WGS sequence"/>
</dbReference>
<dbReference type="SMART" id="SM00028">
    <property type="entry name" value="TPR"/>
    <property type="match status" value="5"/>
</dbReference>